<dbReference type="EMBL" id="KZ668540">
    <property type="protein sequence ID" value="PPR87550.1"/>
    <property type="molecule type" value="Genomic_DNA"/>
</dbReference>
<feature type="region of interest" description="Disordered" evidence="1">
    <location>
        <begin position="124"/>
        <end position="163"/>
    </location>
</feature>
<feature type="region of interest" description="Disordered" evidence="1">
    <location>
        <begin position="31"/>
        <end position="58"/>
    </location>
</feature>
<dbReference type="PANTHER" id="PTHR34410:SF2">
    <property type="entry name" value="RRNA INTRON-ENCODED HOMING ENDONUCLEASE"/>
    <property type="match status" value="1"/>
</dbReference>
<evidence type="ECO:0000313" key="3">
    <source>
        <dbReference type="Proteomes" id="UP000239757"/>
    </source>
</evidence>
<feature type="compositionally biased region" description="Low complexity" evidence="1">
    <location>
        <begin position="37"/>
        <end position="49"/>
    </location>
</feature>
<name>A0A2P5W8W9_GOSBA</name>
<dbReference type="PANTHER" id="PTHR34410">
    <property type="entry name" value="INTRON-ENCODED HOMING ENDONUCLEASE, PUTATIVE-RELATED"/>
    <property type="match status" value="1"/>
</dbReference>
<evidence type="ECO:0000256" key="1">
    <source>
        <dbReference type="SAM" id="MobiDB-lite"/>
    </source>
</evidence>
<organism evidence="2 3">
    <name type="scientific">Gossypium barbadense</name>
    <name type="common">Sea Island cotton</name>
    <name type="synonym">Hibiscus barbadensis</name>
    <dbReference type="NCBI Taxonomy" id="3634"/>
    <lineage>
        <taxon>Eukaryota</taxon>
        <taxon>Viridiplantae</taxon>
        <taxon>Streptophyta</taxon>
        <taxon>Embryophyta</taxon>
        <taxon>Tracheophyta</taxon>
        <taxon>Spermatophyta</taxon>
        <taxon>Magnoliopsida</taxon>
        <taxon>eudicotyledons</taxon>
        <taxon>Gunneridae</taxon>
        <taxon>Pentapetalae</taxon>
        <taxon>rosids</taxon>
        <taxon>malvids</taxon>
        <taxon>Malvales</taxon>
        <taxon>Malvaceae</taxon>
        <taxon>Malvoideae</taxon>
        <taxon>Gossypium</taxon>
    </lineage>
</organism>
<accession>A0A2P5W8W9</accession>
<reference evidence="2 3" key="1">
    <citation type="submission" date="2015-01" db="EMBL/GenBank/DDBJ databases">
        <title>Genome of allotetraploid Gossypium barbadense reveals genomic plasticity and fiber elongation in cotton evolution.</title>
        <authorList>
            <person name="Chen X."/>
            <person name="Liu X."/>
            <person name="Zhao B."/>
            <person name="Zheng H."/>
            <person name="Hu Y."/>
            <person name="Lu G."/>
            <person name="Yang C."/>
            <person name="Chen J."/>
            <person name="Shan C."/>
            <person name="Zhang L."/>
            <person name="Zhou Y."/>
            <person name="Wang L."/>
            <person name="Guo W."/>
            <person name="Bai Y."/>
            <person name="Ruan J."/>
            <person name="Shangguan X."/>
            <person name="Mao Y."/>
            <person name="Jiang J."/>
            <person name="Zhu Y."/>
            <person name="Lei J."/>
            <person name="Kang H."/>
            <person name="Chen S."/>
            <person name="He X."/>
            <person name="Wang R."/>
            <person name="Wang Y."/>
            <person name="Chen J."/>
            <person name="Wang L."/>
            <person name="Yu S."/>
            <person name="Wang B."/>
            <person name="Wei J."/>
            <person name="Song S."/>
            <person name="Lu X."/>
            <person name="Gao Z."/>
            <person name="Gu W."/>
            <person name="Deng X."/>
            <person name="Ma D."/>
            <person name="Wang S."/>
            <person name="Liang W."/>
            <person name="Fang L."/>
            <person name="Cai C."/>
            <person name="Zhu X."/>
            <person name="Zhou B."/>
            <person name="Zhang Y."/>
            <person name="Chen Z."/>
            <person name="Xu S."/>
            <person name="Zhu R."/>
            <person name="Wang S."/>
            <person name="Zhang T."/>
            <person name="Zhao G."/>
        </authorList>
    </citation>
    <scope>NUCLEOTIDE SEQUENCE [LARGE SCALE GENOMIC DNA]</scope>
    <source>
        <strain evidence="3">cv. Xinhai21</strain>
        <tissue evidence="2">Leaf</tissue>
    </source>
</reference>
<sequence>MNPQDGITHGAPLRRVRDWGGWYKSNVAGSRVLPEAGSSGPRGSRSTRGFMTQQETPHEKRFRVRIFTGCLPRDSEPALLADRAAGFVARDCAHKSLVGLTPRRSRLPRARALIRGESAVGVRPRRVANPPVDSLRREGERKNAFRTPPAPYEKSKSLGSGGSMVARLKLKGIDGRAPPGVEPAA</sequence>
<protein>
    <submittedName>
        <fullName evidence="2">Uncharacterized protein</fullName>
    </submittedName>
</protein>
<gene>
    <name evidence="2" type="ORF">GOBAR_AA33148</name>
</gene>
<evidence type="ECO:0000313" key="2">
    <source>
        <dbReference type="EMBL" id="PPR87550.1"/>
    </source>
</evidence>
<dbReference type="Proteomes" id="UP000239757">
    <property type="component" value="Unassembled WGS sequence"/>
</dbReference>
<dbReference type="AlphaFoldDB" id="A0A2P5W8W9"/>
<proteinExistence type="predicted"/>
<dbReference type="OrthoDB" id="6437472at2759"/>
<feature type="compositionally biased region" description="Basic and acidic residues" evidence="1">
    <location>
        <begin position="134"/>
        <end position="143"/>
    </location>
</feature>